<reference evidence="2" key="1">
    <citation type="submission" date="2014-09" db="EMBL/GenBank/DDBJ databases">
        <authorList>
            <person name="Sauder A.B."/>
            <person name="McKenzie Q.R."/>
            <person name="Temple L.M."/>
            <person name="Alexis B.K."/>
            <person name="Al-Atrache Z."/>
            <person name="Lewis L.O."/>
            <person name="Loesser-Casey K.E."/>
            <person name="Mitchell K.J."/>
        </authorList>
    </citation>
    <scope>NUCLEOTIDE SEQUENCE [LARGE SCALE GENOMIC DNA]</scope>
</reference>
<evidence type="ECO:0000313" key="2">
    <source>
        <dbReference type="Proteomes" id="UP000026900"/>
    </source>
</evidence>
<dbReference type="RefSeq" id="YP_009036616.1">
    <property type="nucleotide sequence ID" value="NC_024213.1"/>
</dbReference>
<dbReference type="GeneID" id="19526167"/>
<sequence>MNIPVDFLDFDEITIKDTNGLVESFDLREELKINPVNLQEEMLEQPVKYVYWSALHEKVRYLLERQELKLEQIVATLDAAARAEIKSKGEKPTKDAVDAYVKTRTEYDQQRKRVIEFEQILGRTSRIVKAFEQRSNMLQSIGKQLANEGQYGHKAGSVFTHGN</sequence>
<proteinExistence type="predicted"/>
<dbReference type="KEGG" id="vg:19526167"/>
<dbReference type="EMBL" id="KJ489399">
    <property type="protein sequence ID" value="AHZ10185.1"/>
    <property type="molecule type" value="Genomic_DNA"/>
</dbReference>
<accession>A0A024B182</accession>
<name>A0A024B182_9CAUD</name>
<evidence type="ECO:0000313" key="1">
    <source>
        <dbReference type="EMBL" id="AHZ10185.1"/>
    </source>
</evidence>
<evidence type="ECO:0008006" key="3">
    <source>
        <dbReference type="Google" id="ProtNLM"/>
    </source>
</evidence>
<protein>
    <recommendedName>
        <fullName evidence="3">SsDNA binding protein</fullName>
    </recommendedName>
</protein>
<organism evidence="1 2">
    <name type="scientific">Bacillus phage Hakuna</name>
    <dbReference type="NCBI Taxonomy" id="1486659"/>
    <lineage>
        <taxon>Viruses</taxon>
        <taxon>Duplodnaviria</taxon>
        <taxon>Heunggongvirae</taxon>
        <taxon>Uroviricota</taxon>
        <taxon>Caudoviricetes</taxon>
        <taxon>Herelleviridae</taxon>
        <taxon>Bastillevirinae</taxon>
        <taxon>Wphvirus</taxon>
        <taxon>Wphvirus hakuna</taxon>
    </lineage>
</organism>
<dbReference type="Proteomes" id="UP000026900">
    <property type="component" value="Segment"/>
</dbReference>
<keyword evidence="2" id="KW-1185">Reference proteome</keyword>